<reference evidence="1" key="1">
    <citation type="submission" date="2021-01" db="EMBL/GenBank/DDBJ databases">
        <title>Whole genome shotgun sequence of Cellulomonas chitinilytica NBRC 110799.</title>
        <authorList>
            <person name="Komaki H."/>
            <person name="Tamura T."/>
        </authorList>
    </citation>
    <scope>NUCLEOTIDE SEQUENCE</scope>
    <source>
        <strain evidence="1">NBRC 110799</strain>
    </source>
</reference>
<gene>
    <name evidence="1" type="ORF">Cch01nite_16990</name>
</gene>
<comment type="caution">
    <text evidence="1">The sequence shown here is derived from an EMBL/GenBank/DDBJ whole genome shotgun (WGS) entry which is preliminary data.</text>
</comment>
<evidence type="ECO:0000313" key="2">
    <source>
        <dbReference type="Proteomes" id="UP000632740"/>
    </source>
</evidence>
<dbReference type="EMBL" id="BONK01000005">
    <property type="protein sequence ID" value="GIG20975.1"/>
    <property type="molecule type" value="Genomic_DNA"/>
</dbReference>
<keyword evidence="2" id="KW-1185">Reference proteome</keyword>
<sequence length="164" mass="18048">MTGIDLTTWARGPMDELSVEGRIDQVARAQAVAVVAHEGQIDKLGVAYIGHPAAVAARFDPKEQTLEHCAAWLHDVIEDTSVDANLLARAGIHDDVIEVVKLLTRGPDDGDDYYRRIAAHPAARAVKLSDIRHNTDPDRTHLLDAESRERLAAKYRHALHLLGN</sequence>
<accession>A0A919TYU3</accession>
<dbReference type="RefSeq" id="WP_239070133.1">
    <property type="nucleotide sequence ID" value="NZ_BONK01000005.1"/>
</dbReference>
<dbReference type="Proteomes" id="UP000632740">
    <property type="component" value="Unassembled WGS sequence"/>
</dbReference>
<organism evidence="1 2">
    <name type="scientific">Cellulomonas chitinilytica</name>
    <dbReference type="NCBI Taxonomy" id="398759"/>
    <lineage>
        <taxon>Bacteria</taxon>
        <taxon>Bacillati</taxon>
        <taxon>Actinomycetota</taxon>
        <taxon>Actinomycetes</taxon>
        <taxon>Micrococcales</taxon>
        <taxon>Cellulomonadaceae</taxon>
        <taxon>Cellulomonas</taxon>
    </lineage>
</organism>
<evidence type="ECO:0008006" key="3">
    <source>
        <dbReference type="Google" id="ProtNLM"/>
    </source>
</evidence>
<dbReference type="AlphaFoldDB" id="A0A919TYU3"/>
<name>A0A919TYU3_9CELL</name>
<evidence type="ECO:0000313" key="1">
    <source>
        <dbReference type="EMBL" id="GIG20975.1"/>
    </source>
</evidence>
<dbReference type="SUPFAM" id="SSF109604">
    <property type="entry name" value="HD-domain/PDEase-like"/>
    <property type="match status" value="1"/>
</dbReference>
<protein>
    <recommendedName>
        <fullName evidence="3">Phosphohydrolase</fullName>
    </recommendedName>
</protein>
<dbReference type="Gene3D" id="1.10.3210.10">
    <property type="entry name" value="Hypothetical protein af1432"/>
    <property type="match status" value="1"/>
</dbReference>
<proteinExistence type="predicted"/>